<name>L9XBH4_9EURY</name>
<dbReference type="InterPro" id="IPR038389">
    <property type="entry name" value="PSMG2_sf"/>
</dbReference>
<dbReference type="SUPFAM" id="SSF159659">
    <property type="entry name" value="Cgl1923-like"/>
    <property type="match status" value="1"/>
</dbReference>
<dbReference type="RefSeq" id="WP_005555137.1">
    <property type="nucleotide sequence ID" value="NZ_AOIB01000018.1"/>
</dbReference>
<dbReference type="PANTHER" id="PTHR35610:SF3">
    <property type="entry name" value="PROTEASOME ASSEMBLY CHAPERONE FAMILY PROTEIN"/>
    <property type="match status" value="1"/>
</dbReference>
<sequence length="253" mass="27980">MANEPRYEVSVSDDRALEGTLLVGLSNFGLAGLTATDHLLTQLEFEQVGHVRSRNLPTVTPFEDGTPRRPMRLYAAADHDICVLVSEVVVPVWAAAAFADTVENLVASSGLEEIALFHGVPFPHGPDEHAVFFVAAPEYREHRLEESEFEPLRGGVLDGVPGEFTNRSLDGGLPPLGTIVTPIHPPGPDFEAAVRFLDFLREGYGLEVDDRQLRERSESMSRYYGELADRIETLESEGGSSEERQLPMDRMFM</sequence>
<dbReference type="STRING" id="1227497.C491_08223"/>
<accession>L9XBH4</accession>
<evidence type="ECO:0000313" key="1">
    <source>
        <dbReference type="EMBL" id="ELY58791.1"/>
    </source>
</evidence>
<gene>
    <name evidence="1" type="ORF">C491_08223</name>
</gene>
<dbReference type="Gene3D" id="3.40.50.10900">
    <property type="entry name" value="PAC-like subunit"/>
    <property type="match status" value="1"/>
</dbReference>
<keyword evidence="2" id="KW-1185">Reference proteome</keyword>
<organism evidence="1 2">
    <name type="scientific">Natronococcus amylolyticus DSM 10524</name>
    <dbReference type="NCBI Taxonomy" id="1227497"/>
    <lineage>
        <taxon>Archaea</taxon>
        <taxon>Methanobacteriati</taxon>
        <taxon>Methanobacteriota</taxon>
        <taxon>Stenosarchaea group</taxon>
        <taxon>Halobacteria</taxon>
        <taxon>Halobacteriales</taxon>
        <taxon>Natrialbaceae</taxon>
        <taxon>Natronococcus</taxon>
    </lineage>
</organism>
<dbReference type="InterPro" id="IPR019151">
    <property type="entry name" value="Proteasome_assmbl_chaperone_2"/>
</dbReference>
<dbReference type="OrthoDB" id="165933at2157"/>
<evidence type="ECO:0000313" key="2">
    <source>
        <dbReference type="Proteomes" id="UP000011688"/>
    </source>
</evidence>
<dbReference type="PANTHER" id="PTHR35610">
    <property type="entry name" value="3-ISOPROPYLMALATE DEHYDRATASE-RELATED"/>
    <property type="match status" value="1"/>
</dbReference>
<protein>
    <recommendedName>
        <fullName evidence="3">Proteasome assembly chaperone family protein</fullName>
    </recommendedName>
</protein>
<dbReference type="eggNOG" id="arCOG00347">
    <property type="taxonomic scope" value="Archaea"/>
</dbReference>
<dbReference type="Proteomes" id="UP000011688">
    <property type="component" value="Unassembled WGS sequence"/>
</dbReference>
<evidence type="ECO:0008006" key="3">
    <source>
        <dbReference type="Google" id="ProtNLM"/>
    </source>
</evidence>
<proteinExistence type="predicted"/>
<dbReference type="AlphaFoldDB" id="L9XBH4"/>
<dbReference type="Pfam" id="PF09754">
    <property type="entry name" value="PAC2"/>
    <property type="match status" value="1"/>
</dbReference>
<comment type="caution">
    <text evidence="1">The sequence shown here is derived from an EMBL/GenBank/DDBJ whole genome shotgun (WGS) entry which is preliminary data.</text>
</comment>
<reference evidence="1 2" key="1">
    <citation type="journal article" date="2014" name="PLoS Genet.">
        <title>Phylogenetically driven sequencing of extremely halophilic archaea reveals strategies for static and dynamic osmo-response.</title>
        <authorList>
            <person name="Becker E.A."/>
            <person name="Seitzer P.M."/>
            <person name="Tritt A."/>
            <person name="Larsen D."/>
            <person name="Krusor M."/>
            <person name="Yao A.I."/>
            <person name="Wu D."/>
            <person name="Madern D."/>
            <person name="Eisen J.A."/>
            <person name="Darling A.E."/>
            <person name="Facciotti M.T."/>
        </authorList>
    </citation>
    <scope>NUCLEOTIDE SEQUENCE [LARGE SCALE GENOMIC DNA]</scope>
    <source>
        <strain evidence="1 2">DSM 10524</strain>
    </source>
</reference>
<dbReference type="EMBL" id="AOIB01000018">
    <property type="protein sequence ID" value="ELY58791.1"/>
    <property type="molecule type" value="Genomic_DNA"/>
</dbReference>